<dbReference type="EMBL" id="KB467931">
    <property type="protein sequence ID" value="PCH37483.1"/>
    <property type="molecule type" value="Genomic_DNA"/>
</dbReference>
<gene>
    <name evidence="3" type="ORF">WOLCODRAFT_109958</name>
</gene>
<keyword evidence="4" id="KW-1185">Reference proteome</keyword>
<dbReference type="PANTHER" id="PTHR28154">
    <property type="entry name" value="CELL WALL SYNTHESIS PROTEIN KNH1-RELATED"/>
    <property type="match status" value="1"/>
</dbReference>
<dbReference type="InterPro" id="IPR045328">
    <property type="entry name" value="Kre9/Knh1"/>
</dbReference>
<dbReference type="OMA" id="KPCTVDW"/>
<keyword evidence="2" id="KW-0732">Signal</keyword>
<proteinExistence type="predicted"/>
<sequence>MFGKLHLVVSLICLVSLVNATLYVDSPASGSTCYGGQPCIVAWVDNGEEPLLDQIGACYVGLYNGNGVLVQEIEPVNVNTVHYVQFTPDLSAGPDSSNYYVNFTSVSYMVNVTIHYTQYSPDFALASMSGSFSSPVSRDTSTLAVPSTALSPAPNSVTSVITISNSFSTTSSWSVVSSVAVTGSASGVSSSSPTSSGASSTTASSTSAVTSPSSSIVSTSAAVHSTHIGSICGSALFVMACLVACGASLL</sequence>
<dbReference type="PANTHER" id="PTHR28154:SF1">
    <property type="entry name" value="CELL WALL SYNTHESIS PROTEIN KNH1-RELATED"/>
    <property type="match status" value="1"/>
</dbReference>
<evidence type="ECO:0000313" key="4">
    <source>
        <dbReference type="Proteomes" id="UP000218811"/>
    </source>
</evidence>
<protein>
    <submittedName>
        <fullName evidence="3">Uncharacterized protein</fullName>
    </submittedName>
</protein>
<accession>A0A2H3JCF4</accession>
<dbReference type="OrthoDB" id="2432613at2759"/>
<feature type="region of interest" description="Disordered" evidence="1">
    <location>
        <begin position="185"/>
        <end position="212"/>
    </location>
</feature>
<name>A0A2H3JCF4_WOLCO</name>
<dbReference type="Proteomes" id="UP000218811">
    <property type="component" value="Unassembled WGS sequence"/>
</dbReference>
<evidence type="ECO:0000256" key="1">
    <source>
        <dbReference type="SAM" id="MobiDB-lite"/>
    </source>
</evidence>
<evidence type="ECO:0000313" key="3">
    <source>
        <dbReference type="EMBL" id="PCH37483.1"/>
    </source>
</evidence>
<dbReference type="GO" id="GO:0042546">
    <property type="term" value="P:cell wall biogenesis"/>
    <property type="evidence" value="ECO:0007669"/>
    <property type="project" value="InterPro"/>
</dbReference>
<feature type="signal peptide" evidence="2">
    <location>
        <begin position="1"/>
        <end position="20"/>
    </location>
</feature>
<dbReference type="STRING" id="742152.A0A2H3JCF4"/>
<organism evidence="3 4">
    <name type="scientific">Wolfiporia cocos (strain MD-104)</name>
    <name type="common">Brown rot fungus</name>
    <dbReference type="NCBI Taxonomy" id="742152"/>
    <lineage>
        <taxon>Eukaryota</taxon>
        <taxon>Fungi</taxon>
        <taxon>Dikarya</taxon>
        <taxon>Basidiomycota</taxon>
        <taxon>Agaricomycotina</taxon>
        <taxon>Agaricomycetes</taxon>
        <taxon>Polyporales</taxon>
        <taxon>Phaeolaceae</taxon>
        <taxon>Wolfiporia</taxon>
    </lineage>
</organism>
<evidence type="ECO:0000256" key="2">
    <source>
        <dbReference type="SAM" id="SignalP"/>
    </source>
</evidence>
<dbReference type="AlphaFoldDB" id="A0A2H3JCF4"/>
<feature type="chain" id="PRO_5013816809" evidence="2">
    <location>
        <begin position="21"/>
        <end position="250"/>
    </location>
</feature>
<reference evidence="3 4" key="1">
    <citation type="journal article" date="2012" name="Science">
        <title>The Paleozoic origin of enzymatic lignin decomposition reconstructed from 31 fungal genomes.</title>
        <authorList>
            <person name="Floudas D."/>
            <person name="Binder M."/>
            <person name="Riley R."/>
            <person name="Barry K."/>
            <person name="Blanchette R.A."/>
            <person name="Henrissat B."/>
            <person name="Martinez A.T."/>
            <person name="Otillar R."/>
            <person name="Spatafora J.W."/>
            <person name="Yadav J.S."/>
            <person name="Aerts A."/>
            <person name="Benoit I."/>
            <person name="Boyd A."/>
            <person name="Carlson A."/>
            <person name="Copeland A."/>
            <person name="Coutinho P.M."/>
            <person name="de Vries R.P."/>
            <person name="Ferreira P."/>
            <person name="Findley K."/>
            <person name="Foster B."/>
            <person name="Gaskell J."/>
            <person name="Glotzer D."/>
            <person name="Gorecki P."/>
            <person name="Heitman J."/>
            <person name="Hesse C."/>
            <person name="Hori C."/>
            <person name="Igarashi K."/>
            <person name="Jurgens J.A."/>
            <person name="Kallen N."/>
            <person name="Kersten P."/>
            <person name="Kohler A."/>
            <person name="Kuees U."/>
            <person name="Kumar T.K.A."/>
            <person name="Kuo A."/>
            <person name="LaButti K."/>
            <person name="Larrondo L.F."/>
            <person name="Lindquist E."/>
            <person name="Ling A."/>
            <person name="Lombard V."/>
            <person name="Lucas S."/>
            <person name="Lundell T."/>
            <person name="Martin R."/>
            <person name="McLaughlin D.J."/>
            <person name="Morgenstern I."/>
            <person name="Morin E."/>
            <person name="Murat C."/>
            <person name="Nagy L.G."/>
            <person name="Nolan M."/>
            <person name="Ohm R.A."/>
            <person name="Patyshakuliyeva A."/>
            <person name="Rokas A."/>
            <person name="Ruiz-Duenas F.J."/>
            <person name="Sabat G."/>
            <person name="Salamov A."/>
            <person name="Samejima M."/>
            <person name="Schmutz J."/>
            <person name="Slot J.C."/>
            <person name="St John F."/>
            <person name="Stenlid J."/>
            <person name="Sun H."/>
            <person name="Sun S."/>
            <person name="Syed K."/>
            <person name="Tsang A."/>
            <person name="Wiebenga A."/>
            <person name="Young D."/>
            <person name="Pisabarro A."/>
            <person name="Eastwood D.C."/>
            <person name="Martin F."/>
            <person name="Cullen D."/>
            <person name="Grigoriev I.V."/>
            <person name="Hibbett D.S."/>
        </authorList>
    </citation>
    <scope>NUCLEOTIDE SEQUENCE [LARGE SCALE GENOMIC DNA]</scope>
    <source>
        <strain evidence="3 4">MD-104</strain>
    </source>
</reference>
<dbReference type="GO" id="GO:0006078">
    <property type="term" value="P:(1-&gt;6)-beta-D-glucan biosynthetic process"/>
    <property type="evidence" value="ECO:0007669"/>
    <property type="project" value="InterPro"/>
</dbReference>